<protein>
    <submittedName>
        <fullName evidence="1">Acyl-CoA dehydrogenase</fullName>
    </submittedName>
</protein>
<accession>A0A401HBX9</accession>
<reference evidence="1 2" key="1">
    <citation type="submission" date="2017-02" db="EMBL/GenBank/DDBJ databases">
        <title>isolation and characterization of a novel temperate virus Aeropyrum globular virus 1 infecting hyperthermophilic archaeon Aeropyrum.</title>
        <authorList>
            <person name="Yumiya M."/>
            <person name="Yoshida T."/>
            <person name="Sako Y."/>
        </authorList>
    </citation>
    <scope>NUCLEOTIDE SEQUENCE [LARGE SCALE GENOMIC DNA]</scope>
    <source>
        <strain evidence="1 2">YK1-12-2013</strain>
    </source>
</reference>
<dbReference type="OrthoDB" id="380539at2157"/>
<dbReference type="AlphaFoldDB" id="A0A401HBX9"/>
<gene>
    <name evidence="1" type="ORF">apy_15730</name>
</gene>
<organism evidence="1 2">
    <name type="scientific">Aeropyrum pernix</name>
    <dbReference type="NCBI Taxonomy" id="56636"/>
    <lineage>
        <taxon>Archaea</taxon>
        <taxon>Thermoproteota</taxon>
        <taxon>Thermoprotei</taxon>
        <taxon>Desulfurococcales</taxon>
        <taxon>Desulfurococcaceae</taxon>
        <taxon>Aeropyrum</taxon>
    </lineage>
</organism>
<evidence type="ECO:0000313" key="1">
    <source>
        <dbReference type="EMBL" id="GBF09848.1"/>
    </source>
</evidence>
<feature type="non-terminal residue" evidence="1">
    <location>
        <position position="98"/>
    </location>
</feature>
<dbReference type="EMBL" id="BDMD01000127">
    <property type="protein sequence ID" value="GBF09848.1"/>
    <property type="molecule type" value="Genomic_DNA"/>
</dbReference>
<evidence type="ECO:0000313" key="2">
    <source>
        <dbReference type="Proteomes" id="UP000291213"/>
    </source>
</evidence>
<sequence length="98" mass="10270">MSKESCLGPAASRLLDEELAALAGDIDRENRVPDSLIEKAAAEGLFDIGSVECLLEAVRRASRFSRGFAHVLLVHGSCRLAVGGEGRVYALGITEAGG</sequence>
<proteinExistence type="predicted"/>
<name>A0A401HBX9_AERPX</name>
<comment type="caution">
    <text evidence="1">The sequence shown here is derived from an EMBL/GenBank/DDBJ whole genome shotgun (WGS) entry which is preliminary data.</text>
</comment>
<dbReference type="Proteomes" id="UP000291213">
    <property type="component" value="Unassembled WGS sequence"/>
</dbReference>